<evidence type="ECO:0000313" key="1">
    <source>
        <dbReference type="EMBL" id="CYX94524.1"/>
    </source>
</evidence>
<dbReference type="EMBL" id="FILX01000039">
    <property type="protein sequence ID" value="CYX94524.1"/>
    <property type="molecule type" value="Genomic_DNA"/>
</dbReference>
<reference evidence="1 2" key="1">
    <citation type="submission" date="2016-02" db="EMBL/GenBank/DDBJ databases">
        <authorList>
            <consortium name="Pathogen Informatics"/>
        </authorList>
    </citation>
    <scope>NUCLEOTIDE SEQUENCE [LARGE SCALE GENOMIC DNA]</scope>
    <source>
        <strain evidence="1 2">SS993</strain>
    </source>
</reference>
<protein>
    <submittedName>
        <fullName evidence="1">Uncharacterized protein</fullName>
    </submittedName>
</protein>
<organism evidence="1 2">
    <name type="scientific">Streptococcus suis</name>
    <dbReference type="NCBI Taxonomy" id="1307"/>
    <lineage>
        <taxon>Bacteria</taxon>
        <taxon>Bacillati</taxon>
        <taxon>Bacillota</taxon>
        <taxon>Bacilli</taxon>
        <taxon>Lactobacillales</taxon>
        <taxon>Streptococcaceae</taxon>
        <taxon>Streptococcus</taxon>
    </lineage>
</organism>
<gene>
    <name evidence="1" type="ORF">ERS132531_01698</name>
</gene>
<dbReference type="AlphaFoldDB" id="A0A0Z8XKI3"/>
<proteinExistence type="predicted"/>
<name>A0A0Z8XKI3_STRSU</name>
<sequence length="58" mass="6865">MKNIMEARKRVEEMEKIFNRQLELNQSLSDSLVTTQPGTIDLFTVIRLLPEPDLYRRS</sequence>
<accession>A0A0Z8XKI3</accession>
<dbReference type="Proteomes" id="UP000074903">
    <property type="component" value="Unassembled WGS sequence"/>
</dbReference>
<evidence type="ECO:0000313" key="2">
    <source>
        <dbReference type="Proteomes" id="UP000074903"/>
    </source>
</evidence>